<feature type="transmembrane region" description="Helical" evidence="9">
    <location>
        <begin position="282"/>
        <end position="303"/>
    </location>
</feature>
<evidence type="ECO:0000256" key="3">
    <source>
        <dbReference type="ARBA" id="ARBA00022448"/>
    </source>
</evidence>
<evidence type="ECO:0000259" key="10">
    <source>
        <dbReference type="Pfam" id="PF01061"/>
    </source>
</evidence>
<dbReference type="GO" id="GO:0005886">
    <property type="term" value="C:plasma membrane"/>
    <property type="evidence" value="ECO:0007669"/>
    <property type="project" value="UniProtKB-SubCell"/>
</dbReference>
<comment type="similarity">
    <text evidence="2">Belongs to the ABC-2 integral membrane protein family.</text>
</comment>
<keyword evidence="3" id="KW-0813">Transport</keyword>
<dbReference type="PANTHER" id="PTHR30413">
    <property type="entry name" value="INNER MEMBRANE TRANSPORT PERMEASE"/>
    <property type="match status" value="1"/>
</dbReference>
<evidence type="ECO:0000313" key="11">
    <source>
        <dbReference type="EMBL" id="OZM73439.1"/>
    </source>
</evidence>
<accession>A0A263D5H3</accession>
<keyword evidence="6 9" id="KW-1133">Transmembrane helix</keyword>
<dbReference type="PANTHER" id="PTHR30413:SF10">
    <property type="entry name" value="CAPSULE POLYSACCHARIDE EXPORT INNER-MEMBRANE PROTEIN CTRC"/>
    <property type="match status" value="1"/>
</dbReference>
<dbReference type="RefSeq" id="WP_094862693.1">
    <property type="nucleotide sequence ID" value="NZ_NKYE01000005.1"/>
</dbReference>
<dbReference type="InParanoid" id="A0A263D5H3"/>
<evidence type="ECO:0000256" key="9">
    <source>
        <dbReference type="SAM" id="Phobius"/>
    </source>
</evidence>
<evidence type="ECO:0000256" key="2">
    <source>
        <dbReference type="ARBA" id="ARBA00007783"/>
    </source>
</evidence>
<evidence type="ECO:0000313" key="12">
    <source>
        <dbReference type="Proteomes" id="UP000242444"/>
    </source>
</evidence>
<dbReference type="Pfam" id="PF01061">
    <property type="entry name" value="ABC2_membrane"/>
    <property type="match status" value="1"/>
</dbReference>
<evidence type="ECO:0000256" key="1">
    <source>
        <dbReference type="ARBA" id="ARBA00004651"/>
    </source>
</evidence>
<dbReference type="EMBL" id="NKYE01000005">
    <property type="protein sequence ID" value="OZM73439.1"/>
    <property type="molecule type" value="Genomic_DNA"/>
</dbReference>
<dbReference type="InterPro" id="IPR013525">
    <property type="entry name" value="ABC2_TM"/>
</dbReference>
<feature type="transmembrane region" description="Helical" evidence="9">
    <location>
        <begin position="92"/>
        <end position="110"/>
    </location>
</feature>
<evidence type="ECO:0000256" key="8">
    <source>
        <dbReference type="SAM" id="MobiDB-lite"/>
    </source>
</evidence>
<dbReference type="FunCoup" id="A0A263D5H3">
    <property type="interactions" value="51"/>
</dbReference>
<feature type="transmembrane region" description="Helical" evidence="9">
    <location>
        <begin position="192"/>
        <end position="216"/>
    </location>
</feature>
<feature type="transmembrane region" description="Helical" evidence="9">
    <location>
        <begin position="223"/>
        <end position="242"/>
    </location>
</feature>
<sequence>MQSTSTINEATAATAATTPPVSDSRTWNRAFGDIRQGFRSRELWGHLGWQDIKQRYRRSVIGPFWISIATGTMALGLGFLYSALFEMKVQTFLPYITAGFIIWQFILGCVTEGAETFISNEGVMKHLPAPLTVYALRTVWRQILLLAHNMIIYAIILVIFLGTLGSEYKMAKTDPATGDTPGTLHPGISFDMLLAIPGFVMLVVTGVWVALLFGVISARFRDIPQVIQSLVQLVFYVTPIIWTPDLLGQRGAAISQAAVQFNPLYHYVQVVRAPLLGQHVDWWSWLVVLGLSAIGWGLALIALKNYRSRVSYWV</sequence>
<feature type="transmembrane region" description="Helical" evidence="9">
    <location>
        <begin position="143"/>
        <end position="164"/>
    </location>
</feature>
<keyword evidence="7 9" id="KW-0472">Membrane</keyword>
<dbReference type="GO" id="GO:0140359">
    <property type="term" value="F:ABC-type transporter activity"/>
    <property type="evidence" value="ECO:0007669"/>
    <property type="project" value="InterPro"/>
</dbReference>
<evidence type="ECO:0000256" key="6">
    <source>
        <dbReference type="ARBA" id="ARBA00022989"/>
    </source>
</evidence>
<evidence type="ECO:0000256" key="4">
    <source>
        <dbReference type="ARBA" id="ARBA00022475"/>
    </source>
</evidence>
<evidence type="ECO:0000256" key="5">
    <source>
        <dbReference type="ARBA" id="ARBA00022692"/>
    </source>
</evidence>
<proteinExistence type="inferred from homology"/>
<reference evidence="11 12" key="1">
    <citation type="submission" date="2017-07" db="EMBL/GenBank/DDBJ databases">
        <title>Amycolatopsis antarcticus sp. nov., isolated from the surface of an Antarcticus brown macroalga.</title>
        <authorList>
            <person name="Wang J."/>
            <person name="Leiva S."/>
            <person name="Huang J."/>
            <person name="Huang Y."/>
        </authorList>
    </citation>
    <scope>NUCLEOTIDE SEQUENCE [LARGE SCALE GENOMIC DNA]</scope>
    <source>
        <strain evidence="11 12">AU-G6</strain>
    </source>
</reference>
<dbReference type="Proteomes" id="UP000242444">
    <property type="component" value="Unassembled WGS sequence"/>
</dbReference>
<keyword evidence="4" id="KW-1003">Cell membrane</keyword>
<protein>
    <submittedName>
        <fullName evidence="11">Sugar ABC transporter permease</fullName>
    </submittedName>
</protein>
<comment type="subcellular location">
    <subcellularLocation>
        <location evidence="1">Cell membrane</location>
        <topology evidence="1">Multi-pass membrane protein</topology>
    </subcellularLocation>
</comment>
<evidence type="ECO:0000256" key="7">
    <source>
        <dbReference type="ARBA" id="ARBA00023136"/>
    </source>
</evidence>
<feature type="region of interest" description="Disordered" evidence="8">
    <location>
        <begin position="1"/>
        <end position="24"/>
    </location>
</feature>
<comment type="caution">
    <text evidence="11">The sequence shown here is derived from an EMBL/GenBank/DDBJ whole genome shotgun (WGS) entry which is preliminary data.</text>
</comment>
<keyword evidence="12" id="KW-1185">Reference proteome</keyword>
<feature type="domain" description="ABC-2 type transporter transmembrane" evidence="10">
    <location>
        <begin position="45"/>
        <end position="274"/>
    </location>
</feature>
<organism evidence="11 12">
    <name type="scientific">Amycolatopsis antarctica</name>
    <dbReference type="NCBI Taxonomy" id="1854586"/>
    <lineage>
        <taxon>Bacteria</taxon>
        <taxon>Bacillati</taxon>
        <taxon>Actinomycetota</taxon>
        <taxon>Actinomycetes</taxon>
        <taxon>Pseudonocardiales</taxon>
        <taxon>Pseudonocardiaceae</taxon>
        <taxon>Amycolatopsis</taxon>
    </lineage>
</organism>
<feature type="transmembrane region" description="Helical" evidence="9">
    <location>
        <begin position="60"/>
        <end position="80"/>
    </location>
</feature>
<gene>
    <name evidence="11" type="ORF">CFN78_10290</name>
</gene>
<keyword evidence="5 9" id="KW-0812">Transmembrane</keyword>
<dbReference type="AlphaFoldDB" id="A0A263D5H3"/>
<dbReference type="OrthoDB" id="9796017at2"/>
<dbReference type="GO" id="GO:0015920">
    <property type="term" value="P:lipopolysaccharide transport"/>
    <property type="evidence" value="ECO:0007669"/>
    <property type="project" value="TreeGrafter"/>
</dbReference>
<name>A0A263D5H3_9PSEU</name>